<dbReference type="GO" id="GO:0009658">
    <property type="term" value="P:chloroplast organization"/>
    <property type="evidence" value="ECO:0007669"/>
    <property type="project" value="UniProtKB-ARBA"/>
</dbReference>
<evidence type="ECO:0000313" key="5">
    <source>
        <dbReference type="EMBL" id="GER54184.1"/>
    </source>
</evidence>
<dbReference type="EMBL" id="BKCP01010959">
    <property type="protein sequence ID" value="GER54184.1"/>
    <property type="molecule type" value="Genomic_DNA"/>
</dbReference>
<dbReference type="InterPro" id="IPR044673">
    <property type="entry name" value="DCL-like"/>
</dbReference>
<dbReference type="GO" id="GO:1901259">
    <property type="term" value="P:chloroplast rRNA processing"/>
    <property type="evidence" value="ECO:0007669"/>
    <property type="project" value="TreeGrafter"/>
</dbReference>
<keyword evidence="3" id="KW-0934">Plastid</keyword>
<evidence type="ECO:0000256" key="1">
    <source>
        <dbReference type="ARBA" id="ARBA00004229"/>
    </source>
</evidence>
<sequence length="204" mass="23239">MAAPLLLRSLPLLHRRLIQPHLRLCLINGSVISLRTFCNSAVSTTDSTGSDGDKTPSLSQLFLTKSVKNPLHYPGCDDPDFQKWKVKEAEILGDIEPTICLVKEILHSNRYMDGERLTPDDEKVVVDKLLAHHPHSEDKIGCGLDSIMVDRHPHFSHSRCLFVVRTDGEEIDFSYQKCLRAYISEKYPSYAHRFIKLHFKRGSD</sequence>
<dbReference type="PANTHER" id="PTHR33415:SF4">
    <property type="entry name" value="DCL PROTEIN (DUF3223)"/>
    <property type="match status" value="1"/>
</dbReference>
<keyword evidence="6" id="KW-1185">Reference proteome</keyword>
<dbReference type="GO" id="GO:0009507">
    <property type="term" value="C:chloroplast"/>
    <property type="evidence" value="ECO:0007669"/>
    <property type="project" value="UniProtKB-SubCell"/>
</dbReference>
<evidence type="ECO:0000256" key="2">
    <source>
        <dbReference type="ARBA" id="ARBA00022528"/>
    </source>
</evidence>
<dbReference type="Pfam" id="PF11523">
    <property type="entry name" value="DUF3223"/>
    <property type="match status" value="1"/>
</dbReference>
<protein>
    <recommendedName>
        <fullName evidence="7">DCL protein</fullName>
    </recommendedName>
</protein>
<dbReference type="Proteomes" id="UP000325081">
    <property type="component" value="Unassembled WGS sequence"/>
</dbReference>
<dbReference type="PANTHER" id="PTHR33415">
    <property type="entry name" value="PROTEIN EMBRYO DEFECTIVE 514"/>
    <property type="match status" value="1"/>
</dbReference>
<evidence type="ECO:0008006" key="7">
    <source>
        <dbReference type="Google" id="ProtNLM"/>
    </source>
</evidence>
<evidence type="ECO:0000256" key="4">
    <source>
        <dbReference type="ARBA" id="ARBA00022946"/>
    </source>
</evidence>
<name>A0A5A7RCZ6_STRAF</name>
<dbReference type="FunFam" id="3.10.450.40:FF:000008">
    <property type="entry name" value="Protein DCL, chloroplastic"/>
    <property type="match status" value="1"/>
</dbReference>
<evidence type="ECO:0000313" key="6">
    <source>
        <dbReference type="Proteomes" id="UP000325081"/>
    </source>
</evidence>
<gene>
    <name evidence="5" type="ORF">STAS_31751</name>
</gene>
<reference evidence="6" key="1">
    <citation type="journal article" date="2019" name="Curr. Biol.">
        <title>Genome Sequence of Striga asiatica Provides Insight into the Evolution of Plant Parasitism.</title>
        <authorList>
            <person name="Yoshida S."/>
            <person name="Kim S."/>
            <person name="Wafula E.K."/>
            <person name="Tanskanen J."/>
            <person name="Kim Y.M."/>
            <person name="Honaas L."/>
            <person name="Yang Z."/>
            <person name="Spallek T."/>
            <person name="Conn C.E."/>
            <person name="Ichihashi Y."/>
            <person name="Cheong K."/>
            <person name="Cui S."/>
            <person name="Der J.P."/>
            <person name="Gundlach H."/>
            <person name="Jiao Y."/>
            <person name="Hori C."/>
            <person name="Ishida J.K."/>
            <person name="Kasahara H."/>
            <person name="Kiba T."/>
            <person name="Kim M.S."/>
            <person name="Koo N."/>
            <person name="Laohavisit A."/>
            <person name="Lee Y.H."/>
            <person name="Lumba S."/>
            <person name="McCourt P."/>
            <person name="Mortimer J.C."/>
            <person name="Mutuku J.M."/>
            <person name="Nomura T."/>
            <person name="Sasaki-Sekimoto Y."/>
            <person name="Seto Y."/>
            <person name="Wang Y."/>
            <person name="Wakatake T."/>
            <person name="Sakakibara H."/>
            <person name="Demura T."/>
            <person name="Yamaguchi S."/>
            <person name="Yoneyama K."/>
            <person name="Manabe R.I."/>
            <person name="Nelson D.C."/>
            <person name="Schulman A.H."/>
            <person name="Timko M.P."/>
            <person name="dePamphilis C.W."/>
            <person name="Choi D."/>
            <person name="Shirasu K."/>
        </authorList>
    </citation>
    <scope>NUCLEOTIDE SEQUENCE [LARGE SCALE GENOMIC DNA]</scope>
    <source>
        <strain evidence="6">cv. UVA1</strain>
    </source>
</reference>
<dbReference type="OrthoDB" id="695233at2759"/>
<dbReference type="Gene3D" id="3.10.450.40">
    <property type="match status" value="1"/>
</dbReference>
<keyword evidence="2" id="KW-0150">Chloroplast</keyword>
<comment type="subcellular location">
    <subcellularLocation>
        <location evidence="1">Plastid</location>
        <location evidence="1">Chloroplast</location>
    </subcellularLocation>
</comment>
<comment type="caution">
    <text evidence="5">The sequence shown here is derived from an EMBL/GenBank/DDBJ whole genome shotgun (WGS) entry which is preliminary data.</text>
</comment>
<keyword evidence="4" id="KW-0809">Transit peptide</keyword>
<evidence type="ECO:0000256" key="3">
    <source>
        <dbReference type="ARBA" id="ARBA00022640"/>
    </source>
</evidence>
<proteinExistence type="predicted"/>
<dbReference type="AlphaFoldDB" id="A0A5A7RCZ6"/>
<accession>A0A5A7RCZ6</accession>
<organism evidence="5 6">
    <name type="scientific">Striga asiatica</name>
    <name type="common">Asiatic witchweed</name>
    <name type="synonym">Buchnera asiatica</name>
    <dbReference type="NCBI Taxonomy" id="4170"/>
    <lineage>
        <taxon>Eukaryota</taxon>
        <taxon>Viridiplantae</taxon>
        <taxon>Streptophyta</taxon>
        <taxon>Embryophyta</taxon>
        <taxon>Tracheophyta</taxon>
        <taxon>Spermatophyta</taxon>
        <taxon>Magnoliopsida</taxon>
        <taxon>eudicotyledons</taxon>
        <taxon>Gunneridae</taxon>
        <taxon>Pentapetalae</taxon>
        <taxon>asterids</taxon>
        <taxon>lamiids</taxon>
        <taxon>Lamiales</taxon>
        <taxon>Orobanchaceae</taxon>
        <taxon>Buchnereae</taxon>
        <taxon>Striga</taxon>
    </lineage>
</organism>